<feature type="compositionally biased region" description="Basic residues" evidence="10">
    <location>
        <begin position="387"/>
        <end position="407"/>
    </location>
</feature>
<dbReference type="FunFam" id="3.30.160.60:FF:000446">
    <property type="entry name" value="Zinc finger protein"/>
    <property type="match status" value="1"/>
</dbReference>
<dbReference type="GO" id="GO:0008270">
    <property type="term" value="F:zinc ion binding"/>
    <property type="evidence" value="ECO:0007669"/>
    <property type="project" value="UniProtKB-KW"/>
</dbReference>
<dbReference type="Gene3D" id="3.30.160.60">
    <property type="entry name" value="Classic Zinc Finger"/>
    <property type="match status" value="7"/>
</dbReference>
<feature type="region of interest" description="Disordered" evidence="10">
    <location>
        <begin position="700"/>
        <end position="749"/>
    </location>
</feature>
<dbReference type="PROSITE" id="PS50157">
    <property type="entry name" value="ZINC_FINGER_C2H2_2"/>
    <property type="match status" value="9"/>
</dbReference>
<dbReference type="PANTHER" id="PTHR24406">
    <property type="entry name" value="TRANSCRIPTIONAL REPRESSOR CTCFL-RELATED"/>
    <property type="match status" value="1"/>
</dbReference>
<evidence type="ECO:0000256" key="9">
    <source>
        <dbReference type="PROSITE-ProRule" id="PRU00042"/>
    </source>
</evidence>
<evidence type="ECO:0000256" key="4">
    <source>
        <dbReference type="ARBA" id="ARBA00022771"/>
    </source>
</evidence>
<comment type="subcellular location">
    <subcellularLocation>
        <location evidence="1">Nucleus</location>
    </subcellularLocation>
</comment>
<evidence type="ECO:0000256" key="10">
    <source>
        <dbReference type="SAM" id="MobiDB-lite"/>
    </source>
</evidence>
<keyword evidence="4 9" id="KW-0863">Zinc-finger</keyword>
<feature type="compositionally biased region" description="Polar residues" evidence="10">
    <location>
        <begin position="930"/>
        <end position="956"/>
    </location>
</feature>
<feature type="region of interest" description="Disordered" evidence="10">
    <location>
        <begin position="267"/>
        <end position="372"/>
    </location>
</feature>
<feature type="compositionally biased region" description="Basic residues" evidence="10">
    <location>
        <begin position="267"/>
        <end position="282"/>
    </location>
</feature>
<dbReference type="OrthoDB" id="6077919at2759"/>
<dbReference type="FunFam" id="3.30.160.60:FF:000012">
    <property type="entry name" value="RB-associated KRAB zinc finger protein-like"/>
    <property type="match status" value="1"/>
</dbReference>
<feature type="domain" description="C2H2-type" evidence="11">
    <location>
        <begin position="589"/>
        <end position="616"/>
    </location>
</feature>
<evidence type="ECO:0000256" key="8">
    <source>
        <dbReference type="ARBA" id="ARBA00023242"/>
    </source>
</evidence>
<feature type="domain" description="C2H2-type" evidence="11">
    <location>
        <begin position="472"/>
        <end position="499"/>
    </location>
</feature>
<feature type="compositionally biased region" description="Polar residues" evidence="10">
    <location>
        <begin position="102"/>
        <end position="119"/>
    </location>
</feature>
<dbReference type="Pfam" id="PF00096">
    <property type="entry name" value="zf-C2H2"/>
    <property type="match status" value="4"/>
</dbReference>
<evidence type="ECO:0000256" key="7">
    <source>
        <dbReference type="ARBA" id="ARBA00023163"/>
    </source>
</evidence>
<keyword evidence="7" id="KW-0804">Transcription</keyword>
<dbReference type="InterPro" id="IPR036236">
    <property type="entry name" value="Znf_C2H2_sf"/>
</dbReference>
<feature type="compositionally biased region" description="Polar residues" evidence="10">
    <location>
        <begin position="855"/>
        <end position="877"/>
    </location>
</feature>
<evidence type="ECO:0000313" key="13">
    <source>
        <dbReference type="Proteomes" id="UP000242188"/>
    </source>
</evidence>
<dbReference type="SMART" id="SM00355">
    <property type="entry name" value="ZnF_C2H2"/>
    <property type="match status" value="9"/>
</dbReference>
<dbReference type="Pfam" id="PF13912">
    <property type="entry name" value="zf-C2H2_6"/>
    <property type="match status" value="2"/>
</dbReference>
<proteinExistence type="predicted"/>
<dbReference type="Proteomes" id="UP000242188">
    <property type="component" value="Unassembled WGS sequence"/>
</dbReference>
<feature type="region of interest" description="Disordered" evidence="10">
    <location>
        <begin position="223"/>
        <end position="255"/>
    </location>
</feature>
<feature type="domain" description="C2H2-type" evidence="11">
    <location>
        <begin position="533"/>
        <end position="560"/>
    </location>
</feature>
<feature type="compositionally biased region" description="Basic and acidic residues" evidence="10">
    <location>
        <begin position="123"/>
        <end position="134"/>
    </location>
</feature>
<feature type="domain" description="C2H2-type" evidence="11">
    <location>
        <begin position="617"/>
        <end position="644"/>
    </location>
</feature>
<feature type="region of interest" description="Disordered" evidence="10">
    <location>
        <begin position="855"/>
        <end position="889"/>
    </location>
</feature>
<keyword evidence="5" id="KW-0862">Zinc</keyword>
<keyword evidence="8" id="KW-0539">Nucleus</keyword>
<dbReference type="FunFam" id="3.30.160.60:FF:000624">
    <property type="entry name" value="zinc finger protein 697"/>
    <property type="match status" value="1"/>
</dbReference>
<evidence type="ECO:0000256" key="5">
    <source>
        <dbReference type="ARBA" id="ARBA00022833"/>
    </source>
</evidence>
<feature type="compositionally biased region" description="Acidic residues" evidence="10">
    <location>
        <begin position="326"/>
        <end position="354"/>
    </location>
</feature>
<dbReference type="PROSITE" id="PS00028">
    <property type="entry name" value="ZINC_FINGER_C2H2_1"/>
    <property type="match status" value="8"/>
</dbReference>
<evidence type="ECO:0000256" key="1">
    <source>
        <dbReference type="ARBA" id="ARBA00004123"/>
    </source>
</evidence>
<feature type="region of interest" description="Disordered" evidence="10">
    <location>
        <begin position="782"/>
        <end position="809"/>
    </location>
</feature>
<dbReference type="AlphaFoldDB" id="A0A210QZ81"/>
<feature type="domain" description="C2H2-type" evidence="11">
    <location>
        <begin position="503"/>
        <end position="531"/>
    </location>
</feature>
<keyword evidence="3" id="KW-0677">Repeat</keyword>
<feature type="region of interest" description="Disordered" evidence="10">
    <location>
        <begin position="384"/>
        <end position="409"/>
    </location>
</feature>
<feature type="compositionally biased region" description="Basic and acidic residues" evidence="10">
    <location>
        <begin position="304"/>
        <end position="319"/>
    </location>
</feature>
<protein>
    <submittedName>
        <fullName evidence="12">GDNF-inducible zinc finger protein 1</fullName>
    </submittedName>
</protein>
<evidence type="ECO:0000256" key="2">
    <source>
        <dbReference type="ARBA" id="ARBA00022723"/>
    </source>
</evidence>
<feature type="domain" description="C2H2-type" evidence="11">
    <location>
        <begin position="445"/>
        <end position="472"/>
    </location>
</feature>
<dbReference type="InterPro" id="IPR050888">
    <property type="entry name" value="ZnF_C2H2-type_TF"/>
</dbReference>
<keyword evidence="13" id="KW-1185">Reference proteome</keyword>
<dbReference type="SUPFAM" id="SSF57667">
    <property type="entry name" value="beta-beta-alpha zinc fingers"/>
    <property type="match status" value="5"/>
</dbReference>
<feature type="compositionally biased region" description="Polar residues" evidence="10">
    <location>
        <begin position="188"/>
        <end position="199"/>
    </location>
</feature>
<feature type="compositionally biased region" description="Acidic residues" evidence="10">
    <location>
        <begin position="175"/>
        <end position="187"/>
    </location>
</feature>
<reference evidence="12 13" key="1">
    <citation type="journal article" date="2017" name="Nat. Ecol. Evol.">
        <title>Scallop genome provides insights into evolution of bilaterian karyotype and development.</title>
        <authorList>
            <person name="Wang S."/>
            <person name="Zhang J."/>
            <person name="Jiao W."/>
            <person name="Li J."/>
            <person name="Xun X."/>
            <person name="Sun Y."/>
            <person name="Guo X."/>
            <person name="Huan P."/>
            <person name="Dong B."/>
            <person name="Zhang L."/>
            <person name="Hu X."/>
            <person name="Sun X."/>
            <person name="Wang J."/>
            <person name="Zhao C."/>
            <person name="Wang Y."/>
            <person name="Wang D."/>
            <person name="Huang X."/>
            <person name="Wang R."/>
            <person name="Lv J."/>
            <person name="Li Y."/>
            <person name="Zhang Z."/>
            <person name="Liu B."/>
            <person name="Lu W."/>
            <person name="Hui Y."/>
            <person name="Liang J."/>
            <person name="Zhou Z."/>
            <person name="Hou R."/>
            <person name="Li X."/>
            <person name="Liu Y."/>
            <person name="Li H."/>
            <person name="Ning X."/>
            <person name="Lin Y."/>
            <person name="Zhao L."/>
            <person name="Xing Q."/>
            <person name="Dou J."/>
            <person name="Li Y."/>
            <person name="Mao J."/>
            <person name="Guo H."/>
            <person name="Dou H."/>
            <person name="Li T."/>
            <person name="Mu C."/>
            <person name="Jiang W."/>
            <person name="Fu Q."/>
            <person name="Fu X."/>
            <person name="Miao Y."/>
            <person name="Liu J."/>
            <person name="Yu Q."/>
            <person name="Li R."/>
            <person name="Liao H."/>
            <person name="Li X."/>
            <person name="Kong Y."/>
            <person name="Jiang Z."/>
            <person name="Chourrout D."/>
            <person name="Li R."/>
            <person name="Bao Z."/>
        </authorList>
    </citation>
    <scope>NUCLEOTIDE SEQUENCE [LARGE SCALE GENOMIC DNA]</scope>
    <source>
        <strain evidence="12 13">PY_sf001</strain>
    </source>
</reference>
<gene>
    <name evidence="12" type="ORF">KP79_PYT13192</name>
</gene>
<feature type="compositionally biased region" description="Basic and acidic residues" evidence="10">
    <location>
        <begin position="917"/>
        <end position="929"/>
    </location>
</feature>
<evidence type="ECO:0000313" key="12">
    <source>
        <dbReference type="EMBL" id="OWF53941.1"/>
    </source>
</evidence>
<name>A0A210QZ81_MIZYE</name>
<feature type="domain" description="C2H2-type" evidence="11">
    <location>
        <begin position="417"/>
        <end position="445"/>
    </location>
</feature>
<evidence type="ECO:0000256" key="6">
    <source>
        <dbReference type="ARBA" id="ARBA00023015"/>
    </source>
</evidence>
<dbReference type="GO" id="GO:0005634">
    <property type="term" value="C:nucleus"/>
    <property type="evidence" value="ECO:0007669"/>
    <property type="project" value="UniProtKB-SubCell"/>
</dbReference>
<accession>A0A210QZ81</accession>
<evidence type="ECO:0000256" key="3">
    <source>
        <dbReference type="ARBA" id="ARBA00022737"/>
    </source>
</evidence>
<dbReference type="InterPro" id="IPR013087">
    <property type="entry name" value="Znf_C2H2_type"/>
</dbReference>
<feature type="region of interest" description="Disordered" evidence="10">
    <location>
        <begin position="102"/>
        <end position="210"/>
    </location>
</feature>
<feature type="compositionally biased region" description="Basic and acidic residues" evidence="10">
    <location>
        <begin position="355"/>
        <end position="372"/>
    </location>
</feature>
<feature type="domain" description="C2H2-type" evidence="11">
    <location>
        <begin position="645"/>
        <end position="673"/>
    </location>
</feature>
<feature type="domain" description="C2H2-type" evidence="11">
    <location>
        <begin position="561"/>
        <end position="588"/>
    </location>
</feature>
<comment type="caution">
    <text evidence="12">The sequence shown here is derived from an EMBL/GenBank/DDBJ whole genome shotgun (WGS) entry which is preliminary data.</text>
</comment>
<feature type="compositionally biased region" description="Basic and acidic residues" evidence="10">
    <location>
        <begin position="231"/>
        <end position="246"/>
    </location>
</feature>
<keyword evidence="6" id="KW-0805">Transcription regulation</keyword>
<feature type="region of interest" description="Disordered" evidence="10">
    <location>
        <begin position="904"/>
        <end position="956"/>
    </location>
</feature>
<dbReference type="EMBL" id="NEDP02001174">
    <property type="protein sequence ID" value="OWF53941.1"/>
    <property type="molecule type" value="Genomic_DNA"/>
</dbReference>
<organism evidence="12 13">
    <name type="scientific">Mizuhopecten yessoensis</name>
    <name type="common">Japanese scallop</name>
    <name type="synonym">Patinopecten yessoensis</name>
    <dbReference type="NCBI Taxonomy" id="6573"/>
    <lineage>
        <taxon>Eukaryota</taxon>
        <taxon>Metazoa</taxon>
        <taxon>Spiralia</taxon>
        <taxon>Lophotrochozoa</taxon>
        <taxon>Mollusca</taxon>
        <taxon>Bivalvia</taxon>
        <taxon>Autobranchia</taxon>
        <taxon>Pteriomorphia</taxon>
        <taxon>Pectinida</taxon>
        <taxon>Pectinoidea</taxon>
        <taxon>Pectinidae</taxon>
        <taxon>Mizuhopecten</taxon>
    </lineage>
</organism>
<feature type="compositionally biased region" description="Polar residues" evidence="10">
    <location>
        <begin position="725"/>
        <end position="745"/>
    </location>
</feature>
<evidence type="ECO:0000259" key="11">
    <source>
        <dbReference type="PROSITE" id="PS50157"/>
    </source>
</evidence>
<sequence>MDMSMHRVMKKVFAHTSAELSSDFLKNFDDVSTPLSNVQLTEISREAGVDLHEDGGKFSMVGDWNSMVSAYKLLIELLNSVYGIPPVSTSLDYEDGLVESTYSNQTPENVSTNSTSKQPATKCEGKQQNKRSEQTLKPSAGKSKVPEPIVLTFSSKDFMVDDPNTESEKVSDTDPMYDGETEDEEGENSSPPENTLNSSGDDDKDNINLDLDKDNTTINYIHKKQQANREVASKNKDIKPVFDKPEQTVTRTKTKQTLRVDNIAKKISKLTPPKKKHKRKGVPVKLLKTSPKKDDIENMCGKSVEIKQEEGDDGPKETVEISDISEGVDDDADGVQETEFDDVDDEEEADDEEKLEEKQDANDQEWLPDKTFNDKADGLKIKFERKAGKRQTRKTRAGQIKKSRGKRSQNVGKACDYPCPSCSYVAKKRSQLGEHYRRNHRMKKWKCEHCDRTFGIHKDLKRHVLTHVEPQHCCDTCGKMYKSLRTFIKHKKVHEDDYEKPEYPCDQCDKRFSTKYVLNYHIKAEHMGIRKSFLCPTCGKSFTQKNSYIQHANVHMGLRPHICKVCNKSFAYEKSLKEHKYTHDEVKRFKCVVCDKLFRQSSALAIHMKVHKGGKDHLCGVCGKGFTQKQALYRHERIHNGDKPFSCGLCARKFSDTSIIRRHMILVHKKDPKRWREGVISDLKGKEGYFIESFDGTVRRGGRPIMTGGPDPPTDLENQDKDLSNEQTIPNNTEIQTPEMMSSPESDSRAVFSNIVERIIGASSEHLTGQSSEKLDHHLEGVDSTSEPVDNYLSHQDQQQQQPLPPVTTVRPLSRTLDQVTAAASAHGLSPQDEQMAAATAEYLRKQALLQAVSSMHHQEHVQTPNPGQSQGQSHTTMHLPHLPYTVDPTTAGIDQVTLLPPQSAAYMSGAGPDGYSDLRRKDSRDGQSSDHTFTDMQQQVHDSNQRPYDNKTPGQWTVPPFPYLYMHQNYNPLQYQNPNQ</sequence>
<keyword evidence="2" id="KW-0479">Metal-binding</keyword>